<accession>A0A8D9E7K8</accession>
<reference evidence="1" key="1">
    <citation type="submission" date="2021-05" db="EMBL/GenBank/DDBJ databases">
        <authorList>
            <person name="Alioto T."/>
            <person name="Alioto T."/>
            <person name="Gomez Garrido J."/>
        </authorList>
    </citation>
    <scope>NUCLEOTIDE SEQUENCE</scope>
</reference>
<sequence>MKPDNILISSLSTQYILFLHRNFVEYEQEVEPSRCLPFSNRGYLFNAWRKMKQFGCPYGLQSTSSKTTWTFYQTTKGQRHENFHNQWNQPTEGRSGNSHKFLHIILK</sequence>
<organism evidence="1">
    <name type="scientific">Cacopsylla melanoneura</name>
    <dbReference type="NCBI Taxonomy" id="428564"/>
    <lineage>
        <taxon>Eukaryota</taxon>
        <taxon>Metazoa</taxon>
        <taxon>Ecdysozoa</taxon>
        <taxon>Arthropoda</taxon>
        <taxon>Hexapoda</taxon>
        <taxon>Insecta</taxon>
        <taxon>Pterygota</taxon>
        <taxon>Neoptera</taxon>
        <taxon>Paraneoptera</taxon>
        <taxon>Hemiptera</taxon>
        <taxon>Sternorrhyncha</taxon>
        <taxon>Psylloidea</taxon>
        <taxon>Psyllidae</taxon>
        <taxon>Psyllinae</taxon>
        <taxon>Cacopsylla</taxon>
    </lineage>
</organism>
<evidence type="ECO:0000313" key="1">
    <source>
        <dbReference type="EMBL" id="CAG6741525.1"/>
    </source>
</evidence>
<dbReference type="AlphaFoldDB" id="A0A8D9E7K8"/>
<dbReference type="EMBL" id="HBUF01427125">
    <property type="protein sequence ID" value="CAG6741525.1"/>
    <property type="molecule type" value="Transcribed_RNA"/>
</dbReference>
<protein>
    <submittedName>
        <fullName evidence="1">Uncharacterized protein</fullName>
    </submittedName>
</protein>
<name>A0A8D9E7K8_9HEMI</name>
<proteinExistence type="predicted"/>